<dbReference type="Proteomes" id="UP000184520">
    <property type="component" value="Unassembled WGS sequence"/>
</dbReference>
<sequence>MNILTKLKCSSHLLVALIFAFTMLLSAFLVGEHENASTLVLIQICAYVIVAGQIPRSKTGPKPCKPCNASGA</sequence>
<feature type="transmembrane region" description="Helical" evidence="1">
    <location>
        <begin position="36"/>
        <end position="55"/>
    </location>
</feature>
<feature type="transmembrane region" description="Helical" evidence="1">
    <location>
        <begin position="12"/>
        <end position="30"/>
    </location>
</feature>
<organism evidence="2 3">
    <name type="scientific">Marisediminitalea aggregata</name>
    <dbReference type="NCBI Taxonomy" id="634436"/>
    <lineage>
        <taxon>Bacteria</taxon>
        <taxon>Pseudomonadati</taxon>
        <taxon>Pseudomonadota</taxon>
        <taxon>Gammaproteobacteria</taxon>
        <taxon>Alteromonadales</taxon>
        <taxon>Alteromonadaceae</taxon>
        <taxon>Marisediminitalea</taxon>
    </lineage>
</organism>
<proteinExistence type="predicted"/>
<gene>
    <name evidence="2" type="ORF">SAMN05216361_0301</name>
</gene>
<keyword evidence="1" id="KW-0812">Transmembrane</keyword>
<dbReference type="STRING" id="634436.SAMN05216361_0301"/>
<keyword evidence="1" id="KW-1133">Transmembrane helix</keyword>
<name>A0A1M5E8Z2_9ALTE</name>
<keyword evidence="1" id="KW-0472">Membrane</keyword>
<keyword evidence="3" id="KW-1185">Reference proteome</keyword>
<accession>A0A1M5E8Z2</accession>
<protein>
    <submittedName>
        <fullName evidence="2">Uncharacterized protein</fullName>
    </submittedName>
</protein>
<evidence type="ECO:0000313" key="2">
    <source>
        <dbReference type="EMBL" id="SHF75718.1"/>
    </source>
</evidence>
<dbReference type="AlphaFoldDB" id="A0A1M5E8Z2"/>
<reference evidence="3" key="1">
    <citation type="submission" date="2016-11" db="EMBL/GenBank/DDBJ databases">
        <authorList>
            <person name="Varghese N."/>
            <person name="Submissions S."/>
        </authorList>
    </citation>
    <scope>NUCLEOTIDE SEQUENCE [LARGE SCALE GENOMIC DNA]</scope>
    <source>
        <strain evidence="3">CGMCC 1.8995</strain>
    </source>
</reference>
<evidence type="ECO:0000256" key="1">
    <source>
        <dbReference type="SAM" id="Phobius"/>
    </source>
</evidence>
<evidence type="ECO:0000313" key="3">
    <source>
        <dbReference type="Proteomes" id="UP000184520"/>
    </source>
</evidence>
<dbReference type="EMBL" id="FQWD01000001">
    <property type="protein sequence ID" value="SHF75718.1"/>
    <property type="molecule type" value="Genomic_DNA"/>
</dbReference>